<evidence type="ECO:0000256" key="3">
    <source>
        <dbReference type="ARBA" id="ARBA00023002"/>
    </source>
</evidence>
<evidence type="ECO:0000259" key="4">
    <source>
        <dbReference type="Pfam" id="PF03358"/>
    </source>
</evidence>
<dbReference type="Proteomes" id="UP000800981">
    <property type="component" value="Unassembled WGS sequence"/>
</dbReference>
<organism evidence="5 6">
    <name type="scientific">Motilibacter deserti</name>
    <dbReference type="NCBI Taxonomy" id="2714956"/>
    <lineage>
        <taxon>Bacteria</taxon>
        <taxon>Bacillati</taxon>
        <taxon>Actinomycetota</taxon>
        <taxon>Actinomycetes</taxon>
        <taxon>Motilibacterales</taxon>
        <taxon>Motilibacteraceae</taxon>
        <taxon>Motilibacter</taxon>
    </lineage>
</organism>
<protein>
    <submittedName>
        <fullName evidence="5">NADPH-dependent oxidoreductase</fullName>
    </submittedName>
</protein>
<evidence type="ECO:0000256" key="2">
    <source>
        <dbReference type="ARBA" id="ARBA00022643"/>
    </source>
</evidence>
<dbReference type="InterPro" id="IPR051814">
    <property type="entry name" value="NAD(P)H-dep_FMN_reductase"/>
</dbReference>
<dbReference type="SUPFAM" id="SSF52218">
    <property type="entry name" value="Flavoproteins"/>
    <property type="match status" value="1"/>
</dbReference>
<comment type="caution">
    <text evidence="5">The sequence shown here is derived from an EMBL/GenBank/DDBJ whole genome shotgun (WGS) entry which is preliminary data.</text>
</comment>
<sequence length="178" mass="17917">MTGVVALVGNPRPASKTAALATAVAAEVSAAQLPGVGRTLEVVDLSALGPAVLDPASAAADRALQRVCAASVLVVATPAYKATFTGLLKSFLDRLPPDGLVGVTAVPVAVAASQEDAATTEAALRALLDVLGAQVVPTSLVLLDAVLREPEGAERVVTAYVRDQLHGPGVRHRAESSA</sequence>
<feature type="domain" description="NADPH-dependent FMN reductase-like" evidence="4">
    <location>
        <begin position="4"/>
        <end position="143"/>
    </location>
</feature>
<evidence type="ECO:0000256" key="1">
    <source>
        <dbReference type="ARBA" id="ARBA00022630"/>
    </source>
</evidence>
<accession>A0ABX0GSH4</accession>
<dbReference type="InterPro" id="IPR005025">
    <property type="entry name" value="FMN_Rdtase-like_dom"/>
</dbReference>
<keyword evidence="1" id="KW-0285">Flavoprotein</keyword>
<proteinExistence type="predicted"/>
<dbReference type="Gene3D" id="3.40.50.360">
    <property type="match status" value="1"/>
</dbReference>
<dbReference type="EMBL" id="JAANNP010000001">
    <property type="protein sequence ID" value="NHC12629.1"/>
    <property type="molecule type" value="Genomic_DNA"/>
</dbReference>
<dbReference type="InterPro" id="IPR029039">
    <property type="entry name" value="Flavoprotein-like_sf"/>
</dbReference>
<evidence type="ECO:0000313" key="6">
    <source>
        <dbReference type="Proteomes" id="UP000800981"/>
    </source>
</evidence>
<keyword evidence="2" id="KW-0288">FMN</keyword>
<dbReference type="RefSeq" id="WP_166277218.1">
    <property type="nucleotide sequence ID" value="NZ_JAANNP010000001.1"/>
</dbReference>
<evidence type="ECO:0000313" key="5">
    <source>
        <dbReference type="EMBL" id="NHC12629.1"/>
    </source>
</evidence>
<name>A0ABX0GSH4_9ACTN</name>
<keyword evidence="6" id="KW-1185">Reference proteome</keyword>
<dbReference type="Pfam" id="PF03358">
    <property type="entry name" value="FMN_red"/>
    <property type="match status" value="1"/>
</dbReference>
<dbReference type="PANTHER" id="PTHR43408:SF2">
    <property type="entry name" value="FMN REDUCTASE (NADPH)"/>
    <property type="match status" value="1"/>
</dbReference>
<gene>
    <name evidence="5" type="ORF">G9H71_02385</name>
</gene>
<dbReference type="PANTHER" id="PTHR43408">
    <property type="entry name" value="FMN REDUCTASE (NADPH)"/>
    <property type="match status" value="1"/>
</dbReference>
<reference evidence="5 6" key="1">
    <citation type="submission" date="2020-03" db="EMBL/GenBank/DDBJ databases">
        <title>Two novel Motilibacter sp.</title>
        <authorList>
            <person name="Liu S."/>
        </authorList>
    </citation>
    <scope>NUCLEOTIDE SEQUENCE [LARGE SCALE GENOMIC DNA]</scope>
    <source>
        <strain evidence="5 6">E257</strain>
    </source>
</reference>
<keyword evidence="3" id="KW-0560">Oxidoreductase</keyword>